<protein>
    <recommendedName>
        <fullName evidence="4">MATH domain-containing protein</fullName>
    </recommendedName>
</protein>
<evidence type="ECO:0000313" key="3">
    <source>
        <dbReference type="Proteomes" id="UP001157418"/>
    </source>
</evidence>
<evidence type="ECO:0000256" key="1">
    <source>
        <dbReference type="SAM" id="Coils"/>
    </source>
</evidence>
<organism evidence="2 3">
    <name type="scientific">Lactuca virosa</name>
    <dbReference type="NCBI Taxonomy" id="75947"/>
    <lineage>
        <taxon>Eukaryota</taxon>
        <taxon>Viridiplantae</taxon>
        <taxon>Streptophyta</taxon>
        <taxon>Embryophyta</taxon>
        <taxon>Tracheophyta</taxon>
        <taxon>Spermatophyta</taxon>
        <taxon>Magnoliopsida</taxon>
        <taxon>eudicotyledons</taxon>
        <taxon>Gunneridae</taxon>
        <taxon>Pentapetalae</taxon>
        <taxon>asterids</taxon>
        <taxon>campanulids</taxon>
        <taxon>Asterales</taxon>
        <taxon>Asteraceae</taxon>
        <taxon>Cichorioideae</taxon>
        <taxon>Cichorieae</taxon>
        <taxon>Lactucinae</taxon>
        <taxon>Lactuca</taxon>
    </lineage>
</organism>
<accession>A0AAU9NHT6</accession>
<sequence>MTLEEKLKDLRKKKTSQKVEQAKCDVLLDELNALNAKINDEEAEKKNVEAILANKKELFPPWSLERIEDESLNKPKLYWLEPQTSFSVDNDVECQLDLPITVIAFQFRCFESIEKVPMGNTTINKKIFNFYLKHSKPQYESWNIKKIVGLKVRKSEKVDDLIKIHFKVVRGNNHEADEFTMVDLPLMNPFDWVSTLNIVSREPVKFR</sequence>
<dbReference type="AlphaFoldDB" id="A0AAU9NHT6"/>
<evidence type="ECO:0008006" key="4">
    <source>
        <dbReference type="Google" id="ProtNLM"/>
    </source>
</evidence>
<comment type="caution">
    <text evidence="2">The sequence shown here is derived from an EMBL/GenBank/DDBJ whole genome shotgun (WGS) entry which is preliminary data.</text>
</comment>
<dbReference type="EMBL" id="CAKMRJ010004445">
    <property type="protein sequence ID" value="CAH1437432.1"/>
    <property type="molecule type" value="Genomic_DNA"/>
</dbReference>
<gene>
    <name evidence="2" type="ORF">LVIROSA_LOCUS23762</name>
</gene>
<dbReference type="Proteomes" id="UP001157418">
    <property type="component" value="Unassembled WGS sequence"/>
</dbReference>
<name>A0AAU9NHT6_9ASTR</name>
<feature type="coiled-coil region" evidence="1">
    <location>
        <begin position="24"/>
        <end position="58"/>
    </location>
</feature>
<keyword evidence="1" id="KW-0175">Coiled coil</keyword>
<keyword evidence="3" id="KW-1185">Reference proteome</keyword>
<proteinExistence type="predicted"/>
<evidence type="ECO:0000313" key="2">
    <source>
        <dbReference type="EMBL" id="CAH1437432.1"/>
    </source>
</evidence>
<reference evidence="2 3" key="1">
    <citation type="submission" date="2022-01" db="EMBL/GenBank/DDBJ databases">
        <authorList>
            <person name="Xiong W."/>
            <person name="Schranz E."/>
        </authorList>
    </citation>
    <scope>NUCLEOTIDE SEQUENCE [LARGE SCALE GENOMIC DNA]</scope>
</reference>